<dbReference type="EC" id="5.3.4.1" evidence="4 13"/>
<dbReference type="SUPFAM" id="SSF52833">
    <property type="entry name" value="Thioredoxin-like"/>
    <property type="match status" value="4"/>
</dbReference>
<dbReference type="GO" id="GO:0003756">
    <property type="term" value="F:protein disulfide isomerase activity"/>
    <property type="evidence" value="ECO:0007669"/>
    <property type="project" value="UniProtKB-EC"/>
</dbReference>
<reference evidence="15 16" key="1">
    <citation type="submission" date="2011-02" db="EMBL/GenBank/DDBJ databases">
        <title>The Genome Sequence of Sphaeroforma arctica JP610.</title>
        <authorList>
            <consortium name="The Broad Institute Genome Sequencing Platform"/>
            <person name="Russ C."/>
            <person name="Cuomo C."/>
            <person name="Young S.K."/>
            <person name="Zeng Q."/>
            <person name="Gargeya S."/>
            <person name="Alvarado L."/>
            <person name="Berlin A."/>
            <person name="Chapman S.B."/>
            <person name="Chen Z."/>
            <person name="Freedman E."/>
            <person name="Gellesch M."/>
            <person name="Goldberg J."/>
            <person name="Griggs A."/>
            <person name="Gujja S."/>
            <person name="Heilman E."/>
            <person name="Heiman D."/>
            <person name="Howarth C."/>
            <person name="Mehta T."/>
            <person name="Neiman D."/>
            <person name="Pearson M."/>
            <person name="Roberts A."/>
            <person name="Saif S."/>
            <person name="Shea T."/>
            <person name="Shenoy N."/>
            <person name="Sisk P."/>
            <person name="Stolte C."/>
            <person name="Sykes S."/>
            <person name="White J."/>
            <person name="Yandava C."/>
            <person name="Burger G."/>
            <person name="Gray M.W."/>
            <person name="Holland P.W.H."/>
            <person name="King N."/>
            <person name="Lang F.B.F."/>
            <person name="Roger A.J."/>
            <person name="Ruiz-Trillo I."/>
            <person name="Haas B."/>
            <person name="Nusbaum C."/>
            <person name="Birren B."/>
        </authorList>
    </citation>
    <scope>NUCLEOTIDE SEQUENCE [LARGE SCALE GENOMIC DNA]</scope>
    <source>
        <strain evidence="15 16">JP610</strain>
    </source>
</reference>
<protein>
    <recommendedName>
        <fullName evidence="4 13">Protein disulfide-isomerase</fullName>
        <ecNumber evidence="4 13">5.3.4.1</ecNumber>
    </recommendedName>
</protein>
<evidence type="ECO:0000256" key="2">
    <source>
        <dbReference type="ARBA" id="ARBA00004319"/>
    </source>
</evidence>
<accession>A0A0L0G530</accession>
<dbReference type="GO" id="GO:0034976">
    <property type="term" value="P:response to endoplasmic reticulum stress"/>
    <property type="evidence" value="ECO:0007669"/>
    <property type="project" value="TreeGrafter"/>
</dbReference>
<feature type="domain" description="Thioredoxin" evidence="14">
    <location>
        <begin position="341"/>
        <end position="469"/>
    </location>
</feature>
<evidence type="ECO:0000259" key="14">
    <source>
        <dbReference type="PROSITE" id="PS51352"/>
    </source>
</evidence>
<dbReference type="GO" id="GO:0005788">
    <property type="term" value="C:endoplasmic reticulum lumen"/>
    <property type="evidence" value="ECO:0007669"/>
    <property type="project" value="UniProtKB-SubCell"/>
</dbReference>
<dbReference type="NCBIfam" id="TIGR01130">
    <property type="entry name" value="ER_PDI_fam"/>
    <property type="match status" value="1"/>
</dbReference>
<dbReference type="Gene3D" id="3.40.30.10">
    <property type="entry name" value="Glutaredoxin"/>
    <property type="match status" value="4"/>
</dbReference>
<dbReference type="FunFam" id="3.40.30.10:FF:000042">
    <property type="entry name" value="protein disulfide-isomerase A2"/>
    <property type="match status" value="1"/>
</dbReference>
<proteinExistence type="inferred from homology"/>
<dbReference type="InterPro" id="IPR005792">
    <property type="entry name" value="Prot_disulphide_isomerase"/>
</dbReference>
<evidence type="ECO:0000256" key="11">
    <source>
        <dbReference type="PIRSR" id="PIRSR605792-51"/>
    </source>
</evidence>
<dbReference type="Pfam" id="PF00085">
    <property type="entry name" value="Thioredoxin"/>
    <property type="match status" value="2"/>
</dbReference>
<evidence type="ECO:0000256" key="10">
    <source>
        <dbReference type="ARBA" id="ARBA00023284"/>
    </source>
</evidence>
<evidence type="ECO:0000256" key="1">
    <source>
        <dbReference type="ARBA" id="ARBA00001182"/>
    </source>
</evidence>
<evidence type="ECO:0000256" key="7">
    <source>
        <dbReference type="ARBA" id="ARBA00022824"/>
    </source>
</evidence>
<feature type="chain" id="PRO_5005394126" description="Protein disulfide-isomerase" evidence="13">
    <location>
        <begin position="22"/>
        <end position="487"/>
    </location>
</feature>
<sequence>MKFSTIFAGAMLAAVASLTTAAVEVEDGVYVLGDDTFADFVKENEFVLAEFYAPWCGHCKSLAPEYSQAAKELAETSVKLAKVDATVHTQIASKYDVKGYPTLKFFRSGNVGEYGGGRKAPEIVSWLTKKTGPVAVTLETVDALSTLQEAKDVLVVGVFDDVESAAAKAFLAVAAGLDDVSFGITSNADVRSELKVEGDAVALLKQFDEGRNDYEGDFSEATLKEFISGNSLPIVMEFNAANQPKIFGGDIKTHMLLFVTPEEYKENLQTCYEDAARQFKGKVIFITVDPSAEASGQVMNYFKVEKSPTAMRLINMDNDMLKFVPEGEITCETFEPFMQKFVDGELQPHLNSEDVPEDWNAEPVKVLVGKNFHEVAFDEKKDVFVEFYAPWCGHCKSLAPIWDELAEGYESNDNVVIAKMDSTANEVKEVSVKGFPTLKFFPAGSKDILDYEGARTLEALKEYVDAKVGSEAAEETQEEAAEGHEEL</sequence>
<evidence type="ECO:0000313" key="15">
    <source>
        <dbReference type="EMBL" id="KNC83931.1"/>
    </source>
</evidence>
<dbReference type="CDD" id="cd02981">
    <property type="entry name" value="PDI_b_family"/>
    <property type="match status" value="1"/>
</dbReference>
<keyword evidence="6" id="KW-0677">Repeat</keyword>
<evidence type="ECO:0000256" key="5">
    <source>
        <dbReference type="ARBA" id="ARBA00022729"/>
    </source>
</evidence>
<feature type="signal peptide" evidence="13">
    <location>
        <begin position="1"/>
        <end position="21"/>
    </location>
</feature>
<dbReference type="CDD" id="cd02982">
    <property type="entry name" value="PDI_b'_family"/>
    <property type="match status" value="1"/>
</dbReference>
<dbReference type="EMBL" id="KQ241800">
    <property type="protein sequence ID" value="KNC83931.1"/>
    <property type="molecule type" value="Genomic_DNA"/>
</dbReference>
<dbReference type="FunFam" id="3.40.30.10:FF:000027">
    <property type="entry name" value="protein disulfide-isomerase A2"/>
    <property type="match status" value="1"/>
</dbReference>
<dbReference type="FunFam" id="3.40.30.10:FF:000023">
    <property type="entry name" value="Protein disulfide-isomerase"/>
    <property type="match status" value="1"/>
</dbReference>
<evidence type="ECO:0000256" key="4">
    <source>
        <dbReference type="ARBA" id="ARBA00012723"/>
    </source>
</evidence>
<comment type="similarity">
    <text evidence="3 12">Belongs to the protein disulfide isomerase family.</text>
</comment>
<keyword evidence="10 11" id="KW-0676">Redox-active center</keyword>
<dbReference type="GO" id="GO:0006457">
    <property type="term" value="P:protein folding"/>
    <property type="evidence" value="ECO:0007669"/>
    <property type="project" value="TreeGrafter"/>
</dbReference>
<dbReference type="GeneID" id="25904350"/>
<evidence type="ECO:0000256" key="13">
    <source>
        <dbReference type="RuleBase" id="RU361130"/>
    </source>
</evidence>
<keyword evidence="5 13" id="KW-0732">Signal</keyword>
<evidence type="ECO:0000313" key="16">
    <source>
        <dbReference type="Proteomes" id="UP000054560"/>
    </source>
</evidence>
<feature type="disulfide bond" description="Redox-active" evidence="11">
    <location>
        <begin position="392"/>
        <end position="395"/>
    </location>
</feature>
<dbReference type="AlphaFoldDB" id="A0A0L0G530"/>
<dbReference type="Pfam" id="PF13848">
    <property type="entry name" value="Thioredoxin_6"/>
    <property type="match status" value="1"/>
</dbReference>
<dbReference type="InterPro" id="IPR005788">
    <property type="entry name" value="PDI_thioredoxin-like_dom"/>
</dbReference>
<dbReference type="CDD" id="cd02995">
    <property type="entry name" value="PDI_a_PDI_a'_C"/>
    <property type="match status" value="1"/>
</dbReference>
<keyword evidence="16" id="KW-1185">Reference proteome</keyword>
<evidence type="ECO:0000256" key="6">
    <source>
        <dbReference type="ARBA" id="ARBA00022737"/>
    </source>
</evidence>
<dbReference type="PANTHER" id="PTHR18929">
    <property type="entry name" value="PROTEIN DISULFIDE ISOMERASE"/>
    <property type="match status" value="1"/>
</dbReference>
<dbReference type="InterPro" id="IPR036249">
    <property type="entry name" value="Thioredoxin-like_sf"/>
</dbReference>
<evidence type="ECO:0000256" key="9">
    <source>
        <dbReference type="ARBA" id="ARBA00023235"/>
    </source>
</evidence>
<feature type="domain" description="Thioredoxin" evidence="14">
    <location>
        <begin position="10"/>
        <end position="132"/>
    </location>
</feature>
<comment type="catalytic activity">
    <reaction evidence="1 13">
        <text>Catalyzes the rearrangement of -S-S- bonds in proteins.</text>
        <dbReference type="EC" id="5.3.4.1"/>
    </reaction>
</comment>
<evidence type="ECO:0000256" key="8">
    <source>
        <dbReference type="ARBA" id="ARBA00023157"/>
    </source>
</evidence>
<dbReference type="PROSITE" id="PS00194">
    <property type="entry name" value="THIOREDOXIN_1"/>
    <property type="match status" value="2"/>
</dbReference>
<dbReference type="PROSITE" id="PS51352">
    <property type="entry name" value="THIOREDOXIN_2"/>
    <property type="match status" value="2"/>
</dbReference>
<evidence type="ECO:0000256" key="3">
    <source>
        <dbReference type="ARBA" id="ARBA00006347"/>
    </source>
</evidence>
<dbReference type="eggNOG" id="KOG0190">
    <property type="taxonomic scope" value="Eukaryota"/>
</dbReference>
<dbReference type="InterPro" id="IPR013766">
    <property type="entry name" value="Thioredoxin_domain"/>
</dbReference>
<evidence type="ECO:0000256" key="12">
    <source>
        <dbReference type="RuleBase" id="RU004208"/>
    </source>
</evidence>
<comment type="subcellular location">
    <subcellularLocation>
        <location evidence="2">Endoplasmic reticulum lumen</location>
    </subcellularLocation>
</comment>
<dbReference type="PRINTS" id="PR00421">
    <property type="entry name" value="THIOREDOXIN"/>
</dbReference>
<organism evidence="15 16">
    <name type="scientific">Sphaeroforma arctica JP610</name>
    <dbReference type="NCBI Taxonomy" id="667725"/>
    <lineage>
        <taxon>Eukaryota</taxon>
        <taxon>Ichthyosporea</taxon>
        <taxon>Ichthyophonida</taxon>
        <taxon>Sphaeroforma</taxon>
    </lineage>
</organism>
<dbReference type="OrthoDB" id="72053at2759"/>
<keyword evidence="9 13" id="KW-0413">Isomerase</keyword>
<dbReference type="RefSeq" id="XP_014157833.1">
    <property type="nucleotide sequence ID" value="XM_014302358.1"/>
</dbReference>
<gene>
    <name evidence="15" type="ORF">SARC_03846</name>
</gene>
<dbReference type="InterPro" id="IPR017937">
    <property type="entry name" value="Thioredoxin_CS"/>
</dbReference>
<keyword evidence="8 11" id="KW-1015">Disulfide bond</keyword>
<name>A0A0L0G530_9EUKA</name>
<dbReference type="CDD" id="cd02961">
    <property type="entry name" value="PDI_a_family"/>
    <property type="match status" value="1"/>
</dbReference>
<dbReference type="NCBIfam" id="TIGR01126">
    <property type="entry name" value="pdi_dom"/>
    <property type="match status" value="2"/>
</dbReference>
<feature type="disulfide bond" description="Redox-active" evidence="11">
    <location>
        <begin position="56"/>
        <end position="59"/>
    </location>
</feature>
<dbReference type="PANTHER" id="PTHR18929:SF240">
    <property type="entry name" value="PROTEIN DISULFIDE-ISOMERASE"/>
    <property type="match status" value="1"/>
</dbReference>
<dbReference type="Proteomes" id="UP000054560">
    <property type="component" value="Unassembled WGS sequence"/>
</dbReference>
<keyword evidence="7" id="KW-0256">Endoplasmic reticulum</keyword>
<dbReference type="STRING" id="667725.A0A0L0G530"/>